<evidence type="ECO:0000313" key="6">
    <source>
        <dbReference type="EMBL" id="SDP46427.1"/>
    </source>
</evidence>
<dbReference type="OrthoDB" id="9803735at2"/>
<keyword evidence="2" id="KW-0805">Transcription regulation</keyword>
<evidence type="ECO:0000313" key="7">
    <source>
        <dbReference type="Proteomes" id="UP000199159"/>
    </source>
</evidence>
<dbReference type="PANTHER" id="PTHR30126:SF100">
    <property type="entry name" value="LYSR-FAMILY TRANSCRIPTIONAL REGULATOR"/>
    <property type="match status" value="1"/>
</dbReference>
<dbReference type="PRINTS" id="PR00039">
    <property type="entry name" value="HTHLYSR"/>
</dbReference>
<dbReference type="GO" id="GO:0003700">
    <property type="term" value="F:DNA-binding transcription factor activity"/>
    <property type="evidence" value="ECO:0007669"/>
    <property type="project" value="InterPro"/>
</dbReference>
<dbReference type="Gene3D" id="3.40.190.290">
    <property type="match status" value="1"/>
</dbReference>
<reference evidence="7" key="1">
    <citation type="submission" date="2016-10" db="EMBL/GenBank/DDBJ databases">
        <authorList>
            <person name="Varghese N."/>
            <person name="Submissions S."/>
        </authorList>
    </citation>
    <scope>NUCLEOTIDE SEQUENCE [LARGE SCALE GENOMIC DNA]</scope>
    <source>
        <strain evidence="7">IBRC-M10078</strain>
    </source>
</reference>
<keyword evidence="4" id="KW-0804">Transcription</keyword>
<dbReference type="CDD" id="cd05466">
    <property type="entry name" value="PBP2_LTTR_substrate"/>
    <property type="match status" value="1"/>
</dbReference>
<dbReference type="Gene3D" id="1.10.10.10">
    <property type="entry name" value="Winged helix-like DNA-binding domain superfamily/Winged helix DNA-binding domain"/>
    <property type="match status" value="1"/>
</dbReference>
<protein>
    <submittedName>
        <fullName evidence="6">DNA-binding transcriptional regulator, LysR family</fullName>
    </submittedName>
</protein>
<dbReference type="InterPro" id="IPR036390">
    <property type="entry name" value="WH_DNA-bd_sf"/>
</dbReference>
<gene>
    <name evidence="6" type="ORF">SAMN05216565_103170</name>
</gene>
<dbReference type="InterPro" id="IPR005119">
    <property type="entry name" value="LysR_subst-bd"/>
</dbReference>
<dbReference type="PROSITE" id="PS50931">
    <property type="entry name" value="HTH_LYSR"/>
    <property type="match status" value="1"/>
</dbReference>
<keyword evidence="7" id="KW-1185">Reference proteome</keyword>
<keyword evidence="3 6" id="KW-0238">DNA-binding</keyword>
<dbReference type="Pfam" id="PF00126">
    <property type="entry name" value="HTH_1"/>
    <property type="match status" value="1"/>
</dbReference>
<accession>A0A1H0SX92</accession>
<dbReference type="Proteomes" id="UP000199159">
    <property type="component" value="Unassembled WGS sequence"/>
</dbReference>
<dbReference type="InterPro" id="IPR000847">
    <property type="entry name" value="LysR_HTH_N"/>
</dbReference>
<evidence type="ECO:0000256" key="2">
    <source>
        <dbReference type="ARBA" id="ARBA00023015"/>
    </source>
</evidence>
<evidence type="ECO:0000256" key="1">
    <source>
        <dbReference type="ARBA" id="ARBA00009437"/>
    </source>
</evidence>
<dbReference type="SUPFAM" id="SSF46785">
    <property type="entry name" value="Winged helix' DNA-binding domain"/>
    <property type="match status" value="1"/>
</dbReference>
<dbReference type="RefSeq" id="WP_090851837.1">
    <property type="nucleotide sequence ID" value="NZ_FNJU01000003.1"/>
</dbReference>
<dbReference type="PANTHER" id="PTHR30126">
    <property type="entry name" value="HTH-TYPE TRANSCRIPTIONAL REGULATOR"/>
    <property type="match status" value="1"/>
</dbReference>
<name>A0A1H0SX92_9BACI</name>
<organism evidence="6 7">
    <name type="scientific">Litchfieldia salsa</name>
    <dbReference type="NCBI Taxonomy" id="930152"/>
    <lineage>
        <taxon>Bacteria</taxon>
        <taxon>Bacillati</taxon>
        <taxon>Bacillota</taxon>
        <taxon>Bacilli</taxon>
        <taxon>Bacillales</taxon>
        <taxon>Bacillaceae</taxon>
        <taxon>Litchfieldia</taxon>
    </lineage>
</organism>
<evidence type="ECO:0000256" key="3">
    <source>
        <dbReference type="ARBA" id="ARBA00023125"/>
    </source>
</evidence>
<dbReference type="GO" id="GO:0000976">
    <property type="term" value="F:transcription cis-regulatory region binding"/>
    <property type="evidence" value="ECO:0007669"/>
    <property type="project" value="TreeGrafter"/>
</dbReference>
<sequence>MDTKQLITFITAADLLNFTQTAKILNFAQSSVTAQIKTLEMELGTPLFERLGKRLILTESGKQFKLYAEKMIMISEEAKEVVNGNEEPTGTLTIGAQESQCTYRLPVLLKKFKKEFPNVKIVFKQSYSNDQAREQLLEGKLDIAFIMDKVKPVDALHIETLIQEELKVVVAADYQLPIRKAVFPHHYENETFLLTEKGCSYRTILEESFHFANLSILNKFEFVSIEAIKQCVKTGLGIAILPAMVVEKEIKEGIMQELAWINLDSTIHTQIAWHKDKWLTPPLRAFIELTRSTFREYEKNRITG</sequence>
<feature type="domain" description="HTH lysR-type" evidence="5">
    <location>
        <begin position="1"/>
        <end position="58"/>
    </location>
</feature>
<proteinExistence type="inferred from homology"/>
<dbReference type="AlphaFoldDB" id="A0A1H0SX92"/>
<evidence type="ECO:0000256" key="4">
    <source>
        <dbReference type="ARBA" id="ARBA00023163"/>
    </source>
</evidence>
<comment type="similarity">
    <text evidence="1">Belongs to the LysR transcriptional regulatory family.</text>
</comment>
<dbReference type="EMBL" id="FNJU01000003">
    <property type="protein sequence ID" value="SDP46427.1"/>
    <property type="molecule type" value="Genomic_DNA"/>
</dbReference>
<dbReference type="InterPro" id="IPR036388">
    <property type="entry name" value="WH-like_DNA-bd_sf"/>
</dbReference>
<dbReference type="Pfam" id="PF03466">
    <property type="entry name" value="LysR_substrate"/>
    <property type="match status" value="1"/>
</dbReference>
<evidence type="ECO:0000259" key="5">
    <source>
        <dbReference type="PROSITE" id="PS50931"/>
    </source>
</evidence>
<dbReference type="SUPFAM" id="SSF53850">
    <property type="entry name" value="Periplasmic binding protein-like II"/>
    <property type="match status" value="1"/>
</dbReference>